<feature type="compositionally biased region" description="Low complexity" evidence="9">
    <location>
        <begin position="167"/>
        <end position="182"/>
    </location>
</feature>
<feature type="compositionally biased region" description="Basic and acidic residues" evidence="9">
    <location>
        <begin position="443"/>
        <end position="453"/>
    </location>
</feature>
<dbReference type="GO" id="GO:0046695">
    <property type="term" value="C:SLIK (SAGA-like) complex"/>
    <property type="evidence" value="ECO:0007669"/>
    <property type="project" value="InterPro"/>
</dbReference>
<keyword evidence="3" id="KW-0805">Transcription regulation</keyword>
<dbReference type="Gene3D" id="1.10.20.10">
    <property type="entry name" value="Histone, subunit A"/>
    <property type="match status" value="1"/>
</dbReference>
<dbReference type="InterPro" id="IPR009072">
    <property type="entry name" value="Histone-fold"/>
</dbReference>
<dbReference type="PANTHER" id="PTHR47343">
    <property type="entry name" value="TRANSCRIPTIONAL ACTIVATOR SPT7"/>
    <property type="match status" value="1"/>
</dbReference>
<feature type="compositionally biased region" description="Acidic residues" evidence="9">
    <location>
        <begin position="454"/>
        <end position="466"/>
    </location>
</feature>
<feature type="compositionally biased region" description="Polar residues" evidence="9">
    <location>
        <begin position="1104"/>
        <end position="1114"/>
    </location>
</feature>
<dbReference type="InterPro" id="IPR036427">
    <property type="entry name" value="Bromodomain-like_sf"/>
</dbReference>
<evidence type="ECO:0000256" key="1">
    <source>
        <dbReference type="ARBA" id="ARBA00004123"/>
    </source>
</evidence>
<comment type="subcellular location">
    <subcellularLocation>
        <location evidence="1">Nucleus</location>
    </subcellularLocation>
</comment>
<evidence type="ECO:0000256" key="6">
    <source>
        <dbReference type="ARBA" id="ARBA00023242"/>
    </source>
</evidence>
<evidence type="ECO:0000256" key="8">
    <source>
        <dbReference type="PROSITE-ProRule" id="PRU00035"/>
    </source>
</evidence>
<dbReference type="InterPro" id="IPR001487">
    <property type="entry name" value="Bromodomain"/>
</dbReference>
<evidence type="ECO:0000313" key="11">
    <source>
        <dbReference type="EMBL" id="PSS08976.1"/>
    </source>
</evidence>
<sequence length="1133" mass="124260">MSSRPGPSGPTIPIGQQSWLPPAHLAHPSKSFLQRDATPTRSHTPNLFDDATVAEPAAVPYDGDNSDEDEHQRALFKELYRRSEAKIAALFGGGRADEQTPREDDLAQPGQLGDEVNAAERPKEQAPKKSARTIDEDNYDDDDDDEDDEDGAQASPLKSKGNNALLSPSKSRSSPVSSDVSPTKQGESEKEDASQEQPKSSEDARKQLEEAKKATEEAAKRSFHTLFYTLENDRIAMLEQQKLEESEKQIDAEMDNNGNTSNGNANGEHHGTLSSANLGASSLTLKHLIARIDLKREKVRASDAELRSLMNEVRKNRSKWASEENVHQEELYEAAEKVLSELKAMTEYSAPFLTRVNKREAPDYNNIIKHPMDLGTMTKKLKTLTYKSKAEFVADLDLIWSNCLKYNADVNHPLRRNANAMRKEAEKLVPLIPDLVIRPRAEVEAEERRKQNGGEDDAVDDSDDEPIMSSRGRKTGAKGSSKARKNAPGREEGTPGVDQKPTLQLNGLVGNLGPEGSDAGIDGSNGFGTPPVGGHDSVTPAGMPGVPGSQADGMDLDGPSINGLSLGQSDVREDEEYKIWKQVTKKDRALVAKERNRLFKGDRLNPDEPALLRTKAGMRRWLRQQKQAQETPRSDGAVKNTAQETLAERMEGEDEIALPDYYDTLSAIPDIPARLQWVEDAEGNVIDRAEECLRVVPPGHFTAPKSFLTAKVEANMRQMQETRKLCSKIGVIKQMQLQAQMYNNQFPKYEPEPFVEADIEPHVTSDDGPIMSTWVCKAALSRSVAKLCYHAGFEELQPSALDVITDIAGDFFGKLARTFNVYREAPKVPATNPESGKRFQERFTNEEILLHSLNENGLDIESLESYVKDDVERLGGKLGVMHERMKAHLSDLLRPALTDAGPDGSGAFDDGSEQFVGGDFAEELGEDFFGFRSLGLDAEFGMSSLSVPLHLINTRLHNTYAGPVAAAPTTEIFPPLPPLEPVTKENLQDQIGLVRNFFLAKLHANNDEPLLEDEELPVKQRPSRPRLGPTGKITSPRKRPIKEQGGNAKKKKKLENGVVIDPASGPKTGVNGGSPNSKAITPANTPAKKLKPSLPNGGAVSMESVESSQGNVSQTEKDDASAVGMMSPESIER</sequence>
<dbReference type="GO" id="GO:0000124">
    <property type="term" value="C:SAGA complex"/>
    <property type="evidence" value="ECO:0007669"/>
    <property type="project" value="InterPro"/>
</dbReference>
<dbReference type="GO" id="GO:0005634">
    <property type="term" value="C:nucleus"/>
    <property type="evidence" value="ECO:0007669"/>
    <property type="project" value="UniProtKB-SubCell"/>
</dbReference>
<dbReference type="InterPro" id="IPR037782">
    <property type="entry name" value="Spt7"/>
</dbReference>
<dbReference type="STRING" id="857342.A0A2T3ARJ6"/>
<keyword evidence="12" id="KW-1185">Reference proteome</keyword>
<dbReference type="AlphaFoldDB" id="A0A2T3ARJ6"/>
<dbReference type="GO" id="GO:0006325">
    <property type="term" value="P:chromatin organization"/>
    <property type="evidence" value="ECO:0007669"/>
    <property type="project" value="UniProtKB-ARBA"/>
</dbReference>
<organism evidence="11 12">
    <name type="scientific">Amorphotheca resinae ATCC 22711</name>
    <dbReference type="NCBI Taxonomy" id="857342"/>
    <lineage>
        <taxon>Eukaryota</taxon>
        <taxon>Fungi</taxon>
        <taxon>Dikarya</taxon>
        <taxon>Ascomycota</taxon>
        <taxon>Pezizomycotina</taxon>
        <taxon>Leotiomycetes</taxon>
        <taxon>Helotiales</taxon>
        <taxon>Amorphothecaceae</taxon>
        <taxon>Amorphotheca</taxon>
    </lineage>
</organism>
<keyword evidence="5" id="KW-0804">Transcription</keyword>
<evidence type="ECO:0000259" key="10">
    <source>
        <dbReference type="PROSITE" id="PS50014"/>
    </source>
</evidence>
<feature type="region of interest" description="Disordered" evidence="9">
    <location>
        <begin position="91"/>
        <end position="218"/>
    </location>
</feature>
<dbReference type="Gene3D" id="1.20.920.10">
    <property type="entry name" value="Bromodomain-like"/>
    <property type="match status" value="1"/>
</dbReference>
<feature type="region of interest" description="Disordered" evidence="9">
    <location>
        <begin position="443"/>
        <end position="556"/>
    </location>
</feature>
<dbReference type="GeneID" id="36577003"/>
<dbReference type="PROSITE" id="PS50014">
    <property type="entry name" value="BROMODOMAIN_2"/>
    <property type="match status" value="1"/>
</dbReference>
<dbReference type="EMBL" id="KZ679017">
    <property type="protein sequence ID" value="PSS08976.1"/>
    <property type="molecule type" value="Genomic_DNA"/>
</dbReference>
<evidence type="ECO:0000313" key="12">
    <source>
        <dbReference type="Proteomes" id="UP000241818"/>
    </source>
</evidence>
<dbReference type="SMART" id="SM00297">
    <property type="entry name" value="BROMO"/>
    <property type="match status" value="1"/>
</dbReference>
<dbReference type="SUPFAM" id="SSF47370">
    <property type="entry name" value="Bromodomain"/>
    <property type="match status" value="1"/>
</dbReference>
<evidence type="ECO:0000256" key="3">
    <source>
        <dbReference type="ARBA" id="ARBA00023015"/>
    </source>
</evidence>
<feature type="region of interest" description="Disordered" evidence="9">
    <location>
        <begin position="1"/>
        <end position="72"/>
    </location>
</feature>
<dbReference type="Pfam" id="PF00439">
    <property type="entry name" value="Bromodomain"/>
    <property type="match status" value="1"/>
</dbReference>
<feature type="compositionally biased region" description="Low complexity" evidence="9">
    <location>
        <begin position="256"/>
        <end position="266"/>
    </location>
</feature>
<dbReference type="Pfam" id="PF07524">
    <property type="entry name" value="Bromo_TP"/>
    <property type="match status" value="1"/>
</dbReference>
<evidence type="ECO:0000256" key="9">
    <source>
        <dbReference type="SAM" id="MobiDB-lite"/>
    </source>
</evidence>
<feature type="compositionally biased region" description="Polar residues" evidence="9">
    <location>
        <begin position="1073"/>
        <end position="1084"/>
    </location>
</feature>
<feature type="compositionally biased region" description="Acidic residues" evidence="9">
    <location>
        <begin position="136"/>
        <end position="151"/>
    </location>
</feature>
<dbReference type="CDD" id="cd22927">
    <property type="entry name" value="HFD_SPT7"/>
    <property type="match status" value="1"/>
</dbReference>
<evidence type="ECO:0000256" key="7">
    <source>
        <dbReference type="ARBA" id="ARBA00093633"/>
    </source>
</evidence>
<feature type="compositionally biased region" description="Basic and acidic residues" evidence="9">
    <location>
        <begin position="186"/>
        <end position="218"/>
    </location>
</feature>
<feature type="region of interest" description="Disordered" evidence="9">
    <location>
        <begin position="253"/>
        <end position="274"/>
    </location>
</feature>
<protein>
    <recommendedName>
        <fullName evidence="7">SAGA complex subunit Spt7</fullName>
    </recommendedName>
</protein>
<keyword evidence="2" id="KW-0597">Phosphoprotein</keyword>
<accession>A0A2T3ARJ6</accession>
<dbReference type="GO" id="GO:0046982">
    <property type="term" value="F:protein heterodimerization activity"/>
    <property type="evidence" value="ECO:0007669"/>
    <property type="project" value="InterPro"/>
</dbReference>
<gene>
    <name evidence="11" type="ORF">M430DRAFT_61372</name>
</gene>
<dbReference type="FunFam" id="1.10.20.10:FF:000072">
    <property type="entry name" value="Transcriptional activator spt7"/>
    <property type="match status" value="1"/>
</dbReference>
<feature type="compositionally biased region" description="Basic and acidic residues" evidence="9">
    <location>
        <begin position="95"/>
        <end position="105"/>
    </location>
</feature>
<proteinExistence type="predicted"/>
<dbReference type="Proteomes" id="UP000241818">
    <property type="component" value="Unassembled WGS sequence"/>
</dbReference>
<feature type="compositionally biased region" description="Basic residues" evidence="9">
    <location>
        <begin position="471"/>
        <end position="487"/>
    </location>
</feature>
<feature type="domain" description="Bromo" evidence="10">
    <location>
        <begin position="344"/>
        <end position="414"/>
    </location>
</feature>
<dbReference type="PRINTS" id="PR00503">
    <property type="entry name" value="BROMODOMAIN"/>
</dbReference>
<dbReference type="FunFam" id="1.20.920.10:FF:000032">
    <property type="entry name" value="Transcriptional activator spt7"/>
    <property type="match status" value="1"/>
</dbReference>
<feature type="region of interest" description="Disordered" evidence="9">
    <location>
        <begin position="1011"/>
        <end position="1133"/>
    </location>
</feature>
<dbReference type="RefSeq" id="XP_024717274.1">
    <property type="nucleotide sequence ID" value="XM_024868922.1"/>
</dbReference>
<dbReference type="InterPro" id="IPR006565">
    <property type="entry name" value="BTP"/>
</dbReference>
<name>A0A2T3ARJ6_AMORE</name>
<dbReference type="GO" id="GO:0005198">
    <property type="term" value="F:structural molecule activity"/>
    <property type="evidence" value="ECO:0007669"/>
    <property type="project" value="TreeGrafter"/>
</dbReference>
<feature type="compositionally biased region" description="Basic and acidic residues" evidence="9">
    <location>
        <begin position="118"/>
        <end position="135"/>
    </location>
</feature>
<dbReference type="GO" id="GO:0006357">
    <property type="term" value="P:regulation of transcription by RNA polymerase II"/>
    <property type="evidence" value="ECO:0007669"/>
    <property type="project" value="UniProtKB-ARBA"/>
</dbReference>
<dbReference type="FunCoup" id="A0A2T3ARJ6">
    <property type="interactions" value="409"/>
</dbReference>
<evidence type="ECO:0000256" key="5">
    <source>
        <dbReference type="ARBA" id="ARBA00023163"/>
    </source>
</evidence>
<dbReference type="PANTHER" id="PTHR47343:SF1">
    <property type="entry name" value="TRANSCRIPTIONAL ACTIVATOR SPT7"/>
    <property type="match status" value="1"/>
</dbReference>
<evidence type="ECO:0000256" key="2">
    <source>
        <dbReference type="ARBA" id="ARBA00022553"/>
    </source>
</evidence>
<dbReference type="InParanoid" id="A0A2T3ARJ6"/>
<dbReference type="CDD" id="cd05510">
    <property type="entry name" value="Bromo_SPT7_like"/>
    <property type="match status" value="1"/>
</dbReference>
<evidence type="ECO:0000256" key="4">
    <source>
        <dbReference type="ARBA" id="ARBA00023117"/>
    </source>
</evidence>
<dbReference type="OrthoDB" id="21449at2759"/>
<reference evidence="11 12" key="1">
    <citation type="journal article" date="2018" name="New Phytol.">
        <title>Comparative genomics and transcriptomics depict ericoid mycorrhizal fungi as versatile saprotrophs and plant mutualists.</title>
        <authorList>
            <person name="Martino E."/>
            <person name="Morin E."/>
            <person name="Grelet G.A."/>
            <person name="Kuo A."/>
            <person name="Kohler A."/>
            <person name="Daghino S."/>
            <person name="Barry K.W."/>
            <person name="Cichocki N."/>
            <person name="Clum A."/>
            <person name="Dockter R.B."/>
            <person name="Hainaut M."/>
            <person name="Kuo R.C."/>
            <person name="LaButti K."/>
            <person name="Lindahl B.D."/>
            <person name="Lindquist E.A."/>
            <person name="Lipzen A."/>
            <person name="Khouja H.R."/>
            <person name="Magnuson J."/>
            <person name="Murat C."/>
            <person name="Ohm R.A."/>
            <person name="Singer S.W."/>
            <person name="Spatafora J.W."/>
            <person name="Wang M."/>
            <person name="Veneault-Fourrey C."/>
            <person name="Henrissat B."/>
            <person name="Grigoriev I.V."/>
            <person name="Martin F.M."/>
            <person name="Perotto S."/>
        </authorList>
    </citation>
    <scope>NUCLEOTIDE SEQUENCE [LARGE SCALE GENOMIC DNA]</scope>
    <source>
        <strain evidence="11 12">ATCC 22711</strain>
    </source>
</reference>
<keyword evidence="4 8" id="KW-0103">Bromodomain</keyword>
<keyword evidence="6" id="KW-0539">Nucleus</keyword>